<name>A0A2Z4LN71_9FLAO</name>
<protein>
    <recommendedName>
        <fullName evidence="1">SH3b domain-containing protein</fullName>
    </recommendedName>
</protein>
<accession>A0A2Z4LN71</accession>
<dbReference type="Gene3D" id="2.30.30.40">
    <property type="entry name" value="SH3 Domains"/>
    <property type="match status" value="1"/>
</dbReference>
<dbReference type="KEGG" id="spon:HME9304_00031"/>
<evidence type="ECO:0000259" key="1">
    <source>
        <dbReference type="PROSITE" id="PS51781"/>
    </source>
</evidence>
<reference evidence="2 3" key="1">
    <citation type="submission" date="2018-06" db="EMBL/GenBank/DDBJ databases">
        <title>Spongiibacterium sp. HME9304 Genome sequencing and assembly.</title>
        <authorList>
            <person name="Kang H."/>
            <person name="Kim H."/>
            <person name="Joh K."/>
        </authorList>
    </citation>
    <scope>NUCLEOTIDE SEQUENCE [LARGE SCALE GENOMIC DNA]</scope>
    <source>
        <strain evidence="2 3">HME9304</strain>
    </source>
</reference>
<organism evidence="2 3">
    <name type="scientific">Flagellimonas maritima</name>
    <dbReference type="NCBI Taxonomy" id="1383885"/>
    <lineage>
        <taxon>Bacteria</taxon>
        <taxon>Pseudomonadati</taxon>
        <taxon>Bacteroidota</taxon>
        <taxon>Flavobacteriia</taxon>
        <taxon>Flavobacteriales</taxon>
        <taxon>Flavobacteriaceae</taxon>
        <taxon>Flagellimonas</taxon>
    </lineage>
</organism>
<keyword evidence="3" id="KW-1185">Reference proteome</keyword>
<dbReference type="AlphaFoldDB" id="A0A2Z4LN71"/>
<evidence type="ECO:0000313" key="2">
    <source>
        <dbReference type="EMBL" id="AWX43044.1"/>
    </source>
</evidence>
<dbReference type="Proteomes" id="UP000248536">
    <property type="component" value="Chromosome"/>
</dbReference>
<dbReference type="EMBL" id="CP030104">
    <property type="protein sequence ID" value="AWX43044.1"/>
    <property type="molecule type" value="Genomic_DNA"/>
</dbReference>
<dbReference type="InterPro" id="IPR003646">
    <property type="entry name" value="SH3-like_bac-type"/>
</dbReference>
<gene>
    <name evidence="2" type="ORF">HME9304_00031</name>
</gene>
<dbReference type="SMART" id="SM00287">
    <property type="entry name" value="SH3b"/>
    <property type="match status" value="1"/>
</dbReference>
<sequence>MRYKLFVISVFSILVSCKAQSDQEWDDFLNHFPEKTIYSLDSLDFLFKKYHGSTDTIAPMLINKIVWKKPDRKTKSPIDIDFLLIDKQDYSPIFGSLYEGDPTYPIAKITTEFGFILIYLIESEYFRLEGYNFNFHIFNNKREHVSGLAFKYAPPHERVRNLVYPQVIDENHFLVRNILAESLINPNMSDEKWLVKIREDGMLHVVWMVSDWSTQVEGSIPVEDDYLEIRSVYDFYINDPDGFTNLRENSTTQSSVLEEIPANQQLTVIDISKNWWKVISKSGNIGYVHKSRIAMKEK</sequence>
<dbReference type="Pfam" id="PF08239">
    <property type="entry name" value="SH3_3"/>
    <property type="match status" value="1"/>
</dbReference>
<dbReference type="PROSITE" id="PS51781">
    <property type="entry name" value="SH3B"/>
    <property type="match status" value="1"/>
</dbReference>
<evidence type="ECO:0000313" key="3">
    <source>
        <dbReference type="Proteomes" id="UP000248536"/>
    </source>
</evidence>
<dbReference type="RefSeq" id="WP_164674692.1">
    <property type="nucleotide sequence ID" value="NZ_CP030104.1"/>
</dbReference>
<dbReference type="PROSITE" id="PS51257">
    <property type="entry name" value="PROKAR_LIPOPROTEIN"/>
    <property type="match status" value="1"/>
</dbReference>
<feature type="domain" description="SH3b" evidence="1">
    <location>
        <begin position="233"/>
        <end position="297"/>
    </location>
</feature>
<proteinExistence type="predicted"/>